<evidence type="ECO:0000256" key="7">
    <source>
        <dbReference type="SAM" id="MobiDB-lite"/>
    </source>
</evidence>
<evidence type="ECO:0000313" key="11">
    <source>
        <dbReference type="Proteomes" id="UP000256601"/>
    </source>
</evidence>
<keyword evidence="3" id="KW-0010">Activator</keyword>
<dbReference type="GO" id="GO:0000124">
    <property type="term" value="C:SAGA complex"/>
    <property type="evidence" value="ECO:0007669"/>
    <property type="project" value="TreeGrafter"/>
</dbReference>
<dbReference type="InterPro" id="IPR009072">
    <property type="entry name" value="Histone-fold"/>
</dbReference>
<dbReference type="FunFam" id="1.10.20.10:FF:000023">
    <property type="entry name" value="transcription initiation protein SPT3 homolog"/>
    <property type="match status" value="1"/>
</dbReference>
<keyword evidence="2" id="KW-0805">Transcription regulation</keyword>
<dbReference type="GO" id="GO:0003712">
    <property type="term" value="F:transcription coregulator activity"/>
    <property type="evidence" value="ECO:0007669"/>
    <property type="project" value="TreeGrafter"/>
</dbReference>
<dbReference type="SUPFAM" id="SSF47113">
    <property type="entry name" value="Histone-fold"/>
    <property type="match status" value="2"/>
</dbReference>
<reference evidence="9 11" key="2">
    <citation type="submission" date="2018-07" db="EMBL/GenBank/DDBJ databases">
        <title>Draft Genome Assemblies for Five Robust Yarrowia lipolytica Strains Exhibiting High Lipid Production and Pentose Sugar Utilization and Sugar Alcohol Secretion from Undetoxified Lignocellulosic Biomass Hydrolysates.</title>
        <authorList>
            <consortium name="DOE Joint Genome Institute"/>
            <person name="Walker C."/>
            <person name="Ryu S."/>
            <person name="Na H."/>
            <person name="Zane M."/>
            <person name="LaButti K."/>
            <person name="Lipzen A."/>
            <person name="Haridas S."/>
            <person name="Barry K."/>
            <person name="Grigoriev I.V."/>
            <person name="Quarterman J."/>
            <person name="Slininger P."/>
            <person name="Dien B."/>
            <person name="Trinh C.T."/>
        </authorList>
    </citation>
    <scope>NUCLEOTIDE SEQUENCE [LARGE SCALE GENOMIC DNA]</scope>
    <source>
        <strain evidence="9 11">YB392</strain>
    </source>
</reference>
<feature type="compositionally biased region" description="Pro residues" evidence="7">
    <location>
        <begin position="142"/>
        <end position="152"/>
    </location>
</feature>
<dbReference type="VEuPathDB" id="FungiDB:YALI0_E21417g"/>
<sequence length="346" mass="38819">MTSTLIQSRSSPHNTTMAEKDKYKYRIEIQQMMFVIGETNDPPTETTSLVEDIVRSQVIEMLLQATILAQKRGARSMATEDFIFLIRHDAAKVSRLKTYLTWKDVRKNAKDQEAGGLEGTDILENGGAGAEGAAPGGAPGGPGAPPNAPPGQAPLATAKRSKVKLPWELQFMFSEQPLQDGDDEEDDEAEANSATIERLKTADERTKDMTREEYVHWSECRQASFTYRKAKRFRDWAGIGALTDTRPHDDIIDILGFLTFEIIASITEEALKVKEEQEEVERSNGDQPRKKQKMSHSLFDGPDEEARPILACHVQEAYRRLQHTSAKQKSLRRYRGGLVKVKTTLI</sequence>
<feature type="compositionally biased region" description="Gly residues" evidence="7">
    <location>
        <begin position="126"/>
        <end position="141"/>
    </location>
</feature>
<protein>
    <submittedName>
        <fullName evidence="9">Transcription initiation factor IID, 18kD subunit-domain-containing protein</fullName>
    </submittedName>
</protein>
<dbReference type="GO" id="GO:0006366">
    <property type="term" value="P:transcription by RNA polymerase II"/>
    <property type="evidence" value="ECO:0007669"/>
    <property type="project" value="InterPro"/>
</dbReference>
<dbReference type="Pfam" id="PF02269">
    <property type="entry name" value="TFIID-18kDa"/>
    <property type="match status" value="1"/>
</dbReference>
<evidence type="ECO:0000313" key="8">
    <source>
        <dbReference type="EMBL" id="AOW05751.1"/>
    </source>
</evidence>
<dbReference type="EMBL" id="KZ858954">
    <property type="protein sequence ID" value="RDW28231.1"/>
    <property type="molecule type" value="Genomic_DNA"/>
</dbReference>
<dbReference type="CDD" id="cd22926">
    <property type="entry name" value="HFD_SPT3"/>
    <property type="match status" value="1"/>
</dbReference>
<gene>
    <name evidence="9" type="ORF">B0I71DRAFT_127795</name>
    <name evidence="8" type="ORF">YALI1_E25490g</name>
</gene>
<reference evidence="8 10" key="1">
    <citation type="journal article" date="2016" name="PLoS ONE">
        <title>Sequence Assembly of Yarrowia lipolytica Strain W29/CLIB89 Shows Transposable Element Diversity.</title>
        <authorList>
            <person name="Magnan C."/>
            <person name="Yu J."/>
            <person name="Chang I."/>
            <person name="Jahn E."/>
            <person name="Kanomata Y."/>
            <person name="Wu J."/>
            <person name="Zeller M."/>
            <person name="Oakes M."/>
            <person name="Baldi P."/>
            <person name="Sandmeyer S."/>
        </authorList>
    </citation>
    <scope>NUCLEOTIDE SEQUENCE [LARGE SCALE GENOMIC DNA]</scope>
    <source>
        <strain evidence="8">CLIB89</strain>
        <strain evidence="10">CLIB89(W29)</strain>
    </source>
</reference>
<dbReference type="PANTHER" id="PTHR11380:SF16">
    <property type="entry name" value="TRANSCRIPTION INITIATION PROTEIN SPT3 HOMOLOG"/>
    <property type="match status" value="1"/>
</dbReference>
<comment type="subcellular location">
    <subcellularLocation>
        <location evidence="1">Nucleus</location>
    </subcellularLocation>
</comment>
<keyword evidence="9" id="KW-0396">Initiation factor</keyword>
<evidence type="ECO:0000256" key="4">
    <source>
        <dbReference type="ARBA" id="ARBA00023163"/>
    </source>
</evidence>
<dbReference type="AlphaFoldDB" id="A0A1D8NJE3"/>
<comment type="similarity">
    <text evidence="6">Belongs to the SPT3 family.</text>
</comment>
<dbReference type="eggNOG" id="KOG3902">
    <property type="taxonomic scope" value="Eukaryota"/>
</dbReference>
<proteinExistence type="inferred from homology"/>
<evidence type="ECO:0000256" key="2">
    <source>
        <dbReference type="ARBA" id="ARBA00023015"/>
    </source>
</evidence>
<dbReference type="GO" id="GO:0005634">
    <property type="term" value="C:nucleus"/>
    <property type="evidence" value="ECO:0007669"/>
    <property type="project" value="UniProtKB-SubCell"/>
</dbReference>
<dbReference type="EMBL" id="CP017557">
    <property type="protein sequence ID" value="AOW05751.1"/>
    <property type="molecule type" value="Genomic_DNA"/>
</dbReference>
<evidence type="ECO:0000256" key="6">
    <source>
        <dbReference type="ARBA" id="ARBA00061274"/>
    </source>
</evidence>
<dbReference type="VEuPathDB" id="FungiDB:YALI1_E25490g"/>
<dbReference type="GO" id="GO:0006357">
    <property type="term" value="P:regulation of transcription by RNA polymerase II"/>
    <property type="evidence" value="ECO:0007669"/>
    <property type="project" value="UniProtKB-ARBA"/>
</dbReference>
<evidence type="ECO:0000256" key="3">
    <source>
        <dbReference type="ARBA" id="ARBA00023159"/>
    </source>
</evidence>
<dbReference type="Proteomes" id="UP000182444">
    <property type="component" value="Chromosome 1E"/>
</dbReference>
<evidence type="ECO:0000313" key="10">
    <source>
        <dbReference type="Proteomes" id="UP000182444"/>
    </source>
</evidence>
<feature type="region of interest" description="Disordered" evidence="7">
    <location>
        <begin position="113"/>
        <end position="159"/>
    </location>
</feature>
<feature type="region of interest" description="Disordered" evidence="7">
    <location>
        <begin position="273"/>
        <end position="303"/>
    </location>
</feature>
<dbReference type="Gene3D" id="1.10.20.10">
    <property type="entry name" value="Histone, subunit A"/>
    <property type="match status" value="1"/>
</dbReference>
<evidence type="ECO:0000256" key="5">
    <source>
        <dbReference type="ARBA" id="ARBA00023242"/>
    </source>
</evidence>
<evidence type="ECO:0000313" key="9">
    <source>
        <dbReference type="EMBL" id="RDW28231.1"/>
    </source>
</evidence>
<dbReference type="GO" id="GO:0003743">
    <property type="term" value="F:translation initiation factor activity"/>
    <property type="evidence" value="ECO:0007669"/>
    <property type="project" value="UniProtKB-KW"/>
</dbReference>
<keyword evidence="4" id="KW-0804">Transcription</keyword>
<dbReference type="GO" id="GO:0046982">
    <property type="term" value="F:protein heterodimerization activity"/>
    <property type="evidence" value="ECO:0007669"/>
    <property type="project" value="InterPro"/>
</dbReference>
<accession>A0A1D8NJE3</accession>
<organism evidence="8 10">
    <name type="scientific">Yarrowia lipolytica</name>
    <name type="common">Candida lipolytica</name>
    <dbReference type="NCBI Taxonomy" id="4952"/>
    <lineage>
        <taxon>Eukaryota</taxon>
        <taxon>Fungi</taxon>
        <taxon>Dikarya</taxon>
        <taxon>Ascomycota</taxon>
        <taxon>Saccharomycotina</taxon>
        <taxon>Dipodascomycetes</taxon>
        <taxon>Dipodascales</taxon>
        <taxon>Dipodascales incertae sedis</taxon>
        <taxon>Yarrowia</taxon>
    </lineage>
</organism>
<dbReference type="InterPro" id="IPR003195">
    <property type="entry name" value="TFIID_TAF13"/>
</dbReference>
<name>A0A1D8NJE3_YARLL</name>
<feature type="compositionally biased region" description="Basic and acidic residues" evidence="7">
    <location>
        <begin position="273"/>
        <end position="289"/>
    </location>
</feature>
<keyword evidence="9" id="KW-0648">Protein biosynthesis</keyword>
<dbReference type="Proteomes" id="UP000256601">
    <property type="component" value="Unassembled WGS sequence"/>
</dbReference>
<evidence type="ECO:0000256" key="1">
    <source>
        <dbReference type="ARBA" id="ARBA00004123"/>
    </source>
</evidence>
<keyword evidence="5" id="KW-0539">Nucleus</keyword>
<dbReference type="PANTHER" id="PTHR11380">
    <property type="entry name" value="TRANSCRIPTION INITIATION FACTOR TFIID/SUPT3-RELATED"/>
    <property type="match status" value="1"/>
</dbReference>
<dbReference type="KEGG" id="yli:2911895"/>